<evidence type="ECO:0000259" key="1">
    <source>
        <dbReference type="Pfam" id="PF13472"/>
    </source>
</evidence>
<dbReference type="EMBL" id="JBHUGD010000003">
    <property type="protein sequence ID" value="MFD1946645.1"/>
    <property type="molecule type" value="Genomic_DNA"/>
</dbReference>
<keyword evidence="2" id="KW-0378">Hydrolase</keyword>
<dbReference type="InterPro" id="IPR053140">
    <property type="entry name" value="GDSL_Rv0518-like"/>
</dbReference>
<gene>
    <name evidence="2" type="ORF">ACFSDE_07570</name>
</gene>
<evidence type="ECO:0000313" key="2">
    <source>
        <dbReference type="EMBL" id="MFD1946645.1"/>
    </source>
</evidence>
<evidence type="ECO:0000313" key="3">
    <source>
        <dbReference type="Proteomes" id="UP001597351"/>
    </source>
</evidence>
<proteinExistence type="predicted"/>
<dbReference type="PANTHER" id="PTHR43784:SF2">
    <property type="entry name" value="GDSL-LIKE LIPASE_ACYLHYDROLASE, PUTATIVE (AFU_ORTHOLOGUE AFUA_2G00820)-RELATED"/>
    <property type="match status" value="1"/>
</dbReference>
<dbReference type="InterPro" id="IPR036514">
    <property type="entry name" value="SGNH_hydro_sf"/>
</dbReference>
<dbReference type="CDD" id="cd01832">
    <property type="entry name" value="SGNH_hydrolase_like_1"/>
    <property type="match status" value="1"/>
</dbReference>
<protein>
    <submittedName>
        <fullName evidence="2">SGNH/GDSL hydrolase family protein</fullName>
        <ecNumber evidence="2">3.1.-.-</ecNumber>
    </submittedName>
</protein>
<sequence>MSAPASSPVFRRYVALGDSFTEGVGDPDPVRPNGLRGWADRVAEVLALQDPDFRYANLAVRGRLLGPILEEQLDAAIALEPDLVTIYAGGNDLIRPRIDIDALASTYDAALGRLAATGATLGVFTAFDPGAGGPFGRLRGRFALYNERVREIAEGHGAVVLDSWRMRPEHPELLWSEDRLHLGPLGHRAVAAEVLTTLGVPHDLDATDPTGAIGDSPFKAGRRADVDWLVRHAVPWVRRRLTGRSSGDDVEPKRPTLQPI</sequence>
<name>A0ABW4TL63_9ACTN</name>
<reference evidence="3" key="1">
    <citation type="journal article" date="2019" name="Int. J. Syst. Evol. Microbiol.">
        <title>The Global Catalogue of Microorganisms (GCM) 10K type strain sequencing project: providing services to taxonomists for standard genome sequencing and annotation.</title>
        <authorList>
            <consortium name="The Broad Institute Genomics Platform"/>
            <consortium name="The Broad Institute Genome Sequencing Center for Infectious Disease"/>
            <person name="Wu L."/>
            <person name="Ma J."/>
        </authorList>
    </citation>
    <scope>NUCLEOTIDE SEQUENCE [LARGE SCALE GENOMIC DNA]</scope>
    <source>
        <strain evidence="3">CGMCC 1.12477</strain>
    </source>
</reference>
<keyword evidence="3" id="KW-1185">Reference proteome</keyword>
<dbReference type="Proteomes" id="UP001597351">
    <property type="component" value="Unassembled WGS sequence"/>
</dbReference>
<dbReference type="GO" id="GO:0016787">
    <property type="term" value="F:hydrolase activity"/>
    <property type="evidence" value="ECO:0007669"/>
    <property type="project" value="UniProtKB-KW"/>
</dbReference>
<dbReference type="Pfam" id="PF13472">
    <property type="entry name" value="Lipase_GDSL_2"/>
    <property type="match status" value="1"/>
</dbReference>
<dbReference type="Gene3D" id="3.40.50.1110">
    <property type="entry name" value="SGNH hydrolase"/>
    <property type="match status" value="1"/>
</dbReference>
<feature type="domain" description="SGNH hydrolase-type esterase" evidence="1">
    <location>
        <begin position="15"/>
        <end position="189"/>
    </location>
</feature>
<dbReference type="SUPFAM" id="SSF52266">
    <property type="entry name" value="SGNH hydrolase"/>
    <property type="match status" value="1"/>
</dbReference>
<dbReference type="EC" id="3.1.-.-" evidence="2"/>
<comment type="caution">
    <text evidence="2">The sequence shown here is derived from an EMBL/GenBank/DDBJ whole genome shotgun (WGS) entry which is preliminary data.</text>
</comment>
<dbReference type="PANTHER" id="PTHR43784">
    <property type="entry name" value="GDSL-LIKE LIPASE/ACYLHYDROLASE, PUTATIVE (AFU_ORTHOLOGUE AFUA_2G00820)-RELATED"/>
    <property type="match status" value="1"/>
</dbReference>
<accession>A0ABW4TL63</accession>
<dbReference type="RefSeq" id="WP_343916988.1">
    <property type="nucleotide sequence ID" value="NZ_BAAAJT010000002.1"/>
</dbReference>
<organism evidence="2 3">
    <name type="scientific">Nocardioides aestuarii</name>
    <dbReference type="NCBI Taxonomy" id="252231"/>
    <lineage>
        <taxon>Bacteria</taxon>
        <taxon>Bacillati</taxon>
        <taxon>Actinomycetota</taxon>
        <taxon>Actinomycetes</taxon>
        <taxon>Propionibacteriales</taxon>
        <taxon>Nocardioidaceae</taxon>
        <taxon>Nocardioides</taxon>
    </lineage>
</organism>
<dbReference type="InterPro" id="IPR013830">
    <property type="entry name" value="SGNH_hydro"/>
</dbReference>